<dbReference type="Proteomes" id="UP001344447">
    <property type="component" value="Unassembled WGS sequence"/>
</dbReference>
<dbReference type="AlphaFoldDB" id="A0AAN7U113"/>
<accession>A0AAN7U113</accession>
<sequence length="73" mass="8963">MISMKTNTMRTYLFFKRFMFIYSSVTYKNTQSFVTTVQMLFINLYNKSCYKVYQNYWGYLVIVSMLHNVRNYS</sequence>
<reference evidence="1 2" key="1">
    <citation type="submission" date="2023-11" db="EMBL/GenBank/DDBJ databases">
        <title>Dfirmibasis_genome.</title>
        <authorList>
            <person name="Edelbroek B."/>
            <person name="Kjellin J."/>
            <person name="Jerlstrom-Hultqvist J."/>
            <person name="Soderbom F."/>
        </authorList>
    </citation>
    <scope>NUCLEOTIDE SEQUENCE [LARGE SCALE GENOMIC DNA]</scope>
    <source>
        <strain evidence="1 2">TNS-C-14</strain>
    </source>
</reference>
<keyword evidence="2" id="KW-1185">Reference proteome</keyword>
<dbReference type="EMBL" id="JAVFKY010000001">
    <property type="protein sequence ID" value="KAK5583709.1"/>
    <property type="molecule type" value="Genomic_DNA"/>
</dbReference>
<comment type="caution">
    <text evidence="1">The sequence shown here is derived from an EMBL/GenBank/DDBJ whole genome shotgun (WGS) entry which is preliminary data.</text>
</comment>
<evidence type="ECO:0000313" key="1">
    <source>
        <dbReference type="EMBL" id="KAK5583709.1"/>
    </source>
</evidence>
<name>A0AAN7U113_9MYCE</name>
<evidence type="ECO:0000313" key="2">
    <source>
        <dbReference type="Proteomes" id="UP001344447"/>
    </source>
</evidence>
<proteinExistence type="predicted"/>
<gene>
    <name evidence="1" type="ORF">RB653_005307</name>
</gene>
<organism evidence="1 2">
    <name type="scientific">Dictyostelium firmibasis</name>
    <dbReference type="NCBI Taxonomy" id="79012"/>
    <lineage>
        <taxon>Eukaryota</taxon>
        <taxon>Amoebozoa</taxon>
        <taxon>Evosea</taxon>
        <taxon>Eumycetozoa</taxon>
        <taxon>Dictyostelia</taxon>
        <taxon>Dictyosteliales</taxon>
        <taxon>Dictyosteliaceae</taxon>
        <taxon>Dictyostelium</taxon>
    </lineage>
</organism>
<protein>
    <submittedName>
        <fullName evidence="1">Uncharacterized protein</fullName>
    </submittedName>
</protein>